<protein>
    <submittedName>
        <fullName evidence="2">Uncharacterized protein</fullName>
    </submittedName>
</protein>
<evidence type="ECO:0000313" key="3">
    <source>
        <dbReference type="Proteomes" id="UP000541444"/>
    </source>
</evidence>
<gene>
    <name evidence="2" type="ORF">GIB67_001034</name>
</gene>
<reference evidence="2 3" key="1">
    <citation type="journal article" date="2020" name="IScience">
        <title>Genome Sequencing of the Endangered Kingdonia uniflora (Circaeasteraceae, Ranunculales) Reveals Potential Mechanisms of Evolutionary Specialization.</title>
        <authorList>
            <person name="Sun Y."/>
            <person name="Deng T."/>
            <person name="Zhang A."/>
            <person name="Moore M.J."/>
            <person name="Landis J.B."/>
            <person name="Lin N."/>
            <person name="Zhang H."/>
            <person name="Zhang X."/>
            <person name="Huang J."/>
            <person name="Zhang X."/>
            <person name="Sun H."/>
            <person name="Wang H."/>
        </authorList>
    </citation>
    <scope>NUCLEOTIDE SEQUENCE [LARGE SCALE GENOMIC DNA]</scope>
    <source>
        <strain evidence="2">TB1705</strain>
        <tissue evidence="2">Leaf</tissue>
    </source>
</reference>
<feature type="compositionally biased region" description="Polar residues" evidence="1">
    <location>
        <begin position="14"/>
        <end position="24"/>
    </location>
</feature>
<organism evidence="2 3">
    <name type="scientific">Kingdonia uniflora</name>
    <dbReference type="NCBI Taxonomy" id="39325"/>
    <lineage>
        <taxon>Eukaryota</taxon>
        <taxon>Viridiplantae</taxon>
        <taxon>Streptophyta</taxon>
        <taxon>Embryophyta</taxon>
        <taxon>Tracheophyta</taxon>
        <taxon>Spermatophyta</taxon>
        <taxon>Magnoliopsida</taxon>
        <taxon>Ranunculales</taxon>
        <taxon>Circaeasteraceae</taxon>
        <taxon>Kingdonia</taxon>
    </lineage>
</organism>
<dbReference type="AlphaFoldDB" id="A0A7J7MFZ8"/>
<accession>A0A7J7MFZ8</accession>
<feature type="region of interest" description="Disordered" evidence="1">
    <location>
        <begin position="1"/>
        <end position="24"/>
    </location>
</feature>
<proteinExistence type="predicted"/>
<comment type="caution">
    <text evidence="2">The sequence shown here is derived from an EMBL/GenBank/DDBJ whole genome shotgun (WGS) entry which is preliminary data.</text>
</comment>
<evidence type="ECO:0000313" key="2">
    <source>
        <dbReference type="EMBL" id="KAF6153801.1"/>
    </source>
</evidence>
<name>A0A7J7MFZ8_9MAGN</name>
<evidence type="ECO:0000256" key="1">
    <source>
        <dbReference type="SAM" id="MobiDB-lite"/>
    </source>
</evidence>
<dbReference type="EMBL" id="JACGCM010001557">
    <property type="protein sequence ID" value="KAF6153801.1"/>
    <property type="molecule type" value="Genomic_DNA"/>
</dbReference>
<dbReference type="Proteomes" id="UP000541444">
    <property type="component" value="Unassembled WGS sequence"/>
</dbReference>
<keyword evidence="3" id="KW-1185">Reference proteome</keyword>
<sequence length="138" mass="15835">MVPSSPPDIRREASSLNSKASNGLTAAQEMSGDLLMEASKHEYCPISHRKIGTGRWWKAIGDHQLYKWMKPEAVSRETCEAAIKLFPERASLLRGDRLLVKWATIIPDEASYAVIRPLEELTRRNSRKDDVIFRWNQR</sequence>